<keyword evidence="4" id="KW-1185">Reference proteome</keyword>
<evidence type="ECO:0000313" key="4">
    <source>
        <dbReference type="Proteomes" id="UP001187192"/>
    </source>
</evidence>
<accession>A0AA88E0P4</accession>
<evidence type="ECO:0000256" key="1">
    <source>
        <dbReference type="SAM" id="MobiDB-lite"/>
    </source>
</evidence>
<comment type="caution">
    <text evidence="2">The sequence shown here is derived from an EMBL/GenBank/DDBJ whole genome shotgun (WGS) entry which is preliminary data.</text>
</comment>
<proteinExistence type="predicted"/>
<sequence length="201" mass="21958">MGSRWQMALHDSRRRGSTATWWRGPIGESEEEKKPDPAVSGGGGATGDVTTLSLPTGGCCGGGRTKTRFGTIRRAPRATRAPTTIRASDPDSPTFFLDRSDALAPGRWALRSGIVISDNRPARRCQVVGSTFGDGTWDWEAAKWRPAAEGRVGSLRARTLPCSRRRDIRRDPILFLCTTDLPSTPWGCLRLGKIVQLILKL</sequence>
<gene>
    <name evidence="2" type="ORF">TIFTF001_034542</name>
    <name evidence="3" type="ORF">TIFTF001_034547</name>
</gene>
<dbReference type="EMBL" id="BTGU01000238">
    <property type="protein sequence ID" value="GMN65483.1"/>
    <property type="molecule type" value="Genomic_DNA"/>
</dbReference>
<organism evidence="2 4">
    <name type="scientific">Ficus carica</name>
    <name type="common">Common fig</name>
    <dbReference type="NCBI Taxonomy" id="3494"/>
    <lineage>
        <taxon>Eukaryota</taxon>
        <taxon>Viridiplantae</taxon>
        <taxon>Streptophyta</taxon>
        <taxon>Embryophyta</taxon>
        <taxon>Tracheophyta</taxon>
        <taxon>Spermatophyta</taxon>
        <taxon>Magnoliopsida</taxon>
        <taxon>eudicotyledons</taxon>
        <taxon>Gunneridae</taxon>
        <taxon>Pentapetalae</taxon>
        <taxon>rosids</taxon>
        <taxon>fabids</taxon>
        <taxon>Rosales</taxon>
        <taxon>Moraceae</taxon>
        <taxon>Ficeae</taxon>
        <taxon>Ficus</taxon>
    </lineage>
</organism>
<name>A0AA88E0P4_FICCA</name>
<reference evidence="2" key="1">
    <citation type="submission" date="2023-07" db="EMBL/GenBank/DDBJ databases">
        <title>draft genome sequence of fig (Ficus carica).</title>
        <authorList>
            <person name="Takahashi T."/>
            <person name="Nishimura K."/>
        </authorList>
    </citation>
    <scope>NUCLEOTIDE SEQUENCE</scope>
</reference>
<dbReference type="EMBL" id="BTGU01000237">
    <property type="protein sequence ID" value="GMN65468.1"/>
    <property type="molecule type" value="Genomic_DNA"/>
</dbReference>
<dbReference type="Proteomes" id="UP001187192">
    <property type="component" value="Unassembled WGS sequence"/>
</dbReference>
<feature type="region of interest" description="Disordered" evidence="1">
    <location>
        <begin position="1"/>
        <end position="59"/>
    </location>
</feature>
<evidence type="ECO:0000313" key="3">
    <source>
        <dbReference type="EMBL" id="GMN65483.1"/>
    </source>
</evidence>
<protein>
    <submittedName>
        <fullName evidence="2">Uncharacterized protein</fullName>
    </submittedName>
</protein>
<dbReference type="AlphaFoldDB" id="A0AA88E0P4"/>
<evidence type="ECO:0000313" key="2">
    <source>
        <dbReference type="EMBL" id="GMN65468.1"/>
    </source>
</evidence>